<name>C3XPQ5_BRAFL</name>
<feature type="non-terminal residue" evidence="1">
    <location>
        <position position="99"/>
    </location>
</feature>
<organism evidence="1">
    <name type="scientific">Branchiostoma floridae</name>
    <name type="common">Florida lancelet</name>
    <name type="synonym">Amphioxus</name>
    <dbReference type="NCBI Taxonomy" id="7739"/>
    <lineage>
        <taxon>Eukaryota</taxon>
        <taxon>Metazoa</taxon>
        <taxon>Chordata</taxon>
        <taxon>Cephalochordata</taxon>
        <taxon>Leptocardii</taxon>
        <taxon>Amphioxiformes</taxon>
        <taxon>Branchiostomatidae</taxon>
        <taxon>Branchiostoma</taxon>
    </lineage>
</organism>
<dbReference type="STRING" id="7739.C3XPQ5"/>
<dbReference type="InParanoid" id="C3XPQ5"/>
<gene>
    <name evidence="1" type="ORF">BRAFLDRAFT_235430</name>
</gene>
<proteinExistence type="predicted"/>
<dbReference type="EMBL" id="GG666451">
    <property type="protein sequence ID" value="EEN69926.1"/>
    <property type="molecule type" value="Genomic_DNA"/>
</dbReference>
<dbReference type="AlphaFoldDB" id="C3XPQ5"/>
<dbReference type="eggNOG" id="KOG4459">
    <property type="taxonomic scope" value="Eukaryota"/>
</dbReference>
<reference evidence="1" key="1">
    <citation type="journal article" date="2008" name="Nature">
        <title>The amphioxus genome and the evolution of the chordate karyotype.</title>
        <authorList>
            <consortium name="US DOE Joint Genome Institute (JGI-PGF)"/>
            <person name="Putnam N.H."/>
            <person name="Butts T."/>
            <person name="Ferrier D.E.K."/>
            <person name="Furlong R.F."/>
            <person name="Hellsten U."/>
            <person name="Kawashima T."/>
            <person name="Robinson-Rechavi M."/>
            <person name="Shoguchi E."/>
            <person name="Terry A."/>
            <person name="Yu J.-K."/>
            <person name="Benito-Gutierrez E.L."/>
            <person name="Dubchak I."/>
            <person name="Garcia-Fernandez J."/>
            <person name="Gibson-Brown J.J."/>
            <person name="Grigoriev I.V."/>
            <person name="Horton A.C."/>
            <person name="de Jong P.J."/>
            <person name="Jurka J."/>
            <person name="Kapitonov V.V."/>
            <person name="Kohara Y."/>
            <person name="Kuroki Y."/>
            <person name="Lindquist E."/>
            <person name="Lucas S."/>
            <person name="Osoegawa K."/>
            <person name="Pennacchio L.A."/>
            <person name="Salamov A.A."/>
            <person name="Satou Y."/>
            <person name="Sauka-Spengler T."/>
            <person name="Schmutz J."/>
            <person name="Shin-I T."/>
            <person name="Toyoda A."/>
            <person name="Bronner-Fraser M."/>
            <person name="Fujiyama A."/>
            <person name="Holland L.Z."/>
            <person name="Holland P.W.H."/>
            <person name="Satoh N."/>
            <person name="Rokhsar D.S."/>
        </authorList>
    </citation>
    <scope>NUCLEOTIDE SEQUENCE [LARGE SCALE GENOMIC DNA]</scope>
    <source>
        <strain evidence="1">S238N-H82</strain>
        <tissue evidence="1">Testes</tissue>
    </source>
</reference>
<accession>C3XPQ5</accession>
<sequence>MPGNGGPFTYTNHEMFEGLEVIQAAKVAQQGVVSVGHVETFLTLSEKGRQFVHDYFGLKQELFFEYTHLVCRTAVTVSAGEMLRTDPSHKVHVDNCRLN</sequence>
<dbReference type="GO" id="GO:0032963">
    <property type="term" value="P:collagen metabolic process"/>
    <property type="evidence" value="ECO:0007669"/>
    <property type="project" value="InterPro"/>
</dbReference>
<dbReference type="PANTHER" id="PTHR14049:SF9">
    <property type="entry name" value="PROCOLLAGEN-PROLINE 3-DIOXYGENASE"/>
    <property type="match status" value="1"/>
</dbReference>
<dbReference type="PANTHER" id="PTHR14049">
    <property type="entry name" value="LEPRECAN 1"/>
    <property type="match status" value="1"/>
</dbReference>
<dbReference type="InterPro" id="IPR039575">
    <property type="entry name" value="P3H"/>
</dbReference>
<protein>
    <submittedName>
        <fullName evidence="1">Uncharacterized protein</fullName>
    </submittedName>
</protein>
<evidence type="ECO:0000313" key="1">
    <source>
        <dbReference type="EMBL" id="EEN69926.1"/>
    </source>
</evidence>